<dbReference type="InterPro" id="IPR051916">
    <property type="entry name" value="GPI-anchor_lipid_remodeler"/>
</dbReference>
<dbReference type="EMBL" id="SGXD01000003">
    <property type="protein sequence ID" value="RZS87465.1"/>
    <property type="molecule type" value="Genomic_DNA"/>
</dbReference>
<dbReference type="RefSeq" id="WP_130493580.1">
    <property type="nucleotide sequence ID" value="NZ_SGXD01000003.1"/>
</dbReference>
<dbReference type="SUPFAM" id="SSF56219">
    <property type="entry name" value="DNase I-like"/>
    <property type="match status" value="1"/>
</dbReference>
<dbReference type="Proteomes" id="UP000293638">
    <property type="component" value="Unassembled WGS sequence"/>
</dbReference>
<dbReference type="AlphaFoldDB" id="A0A4Q7NQ58"/>
<accession>A0A4Q7NQ58</accession>
<dbReference type="Gene3D" id="3.60.10.10">
    <property type="entry name" value="Endonuclease/exonuclease/phosphatase"/>
    <property type="match status" value="1"/>
</dbReference>
<evidence type="ECO:0000313" key="2">
    <source>
        <dbReference type="EMBL" id="RZS87465.1"/>
    </source>
</evidence>
<gene>
    <name evidence="2" type="ORF">EV189_2896</name>
</gene>
<dbReference type="OrthoDB" id="155529at2"/>
<reference evidence="2 3" key="1">
    <citation type="submission" date="2019-02" db="EMBL/GenBank/DDBJ databases">
        <title>Genomic Encyclopedia of Type Strains, Phase IV (KMG-IV): sequencing the most valuable type-strain genomes for metagenomic binning, comparative biology and taxonomic classification.</title>
        <authorList>
            <person name="Goeker M."/>
        </authorList>
    </citation>
    <scope>NUCLEOTIDE SEQUENCE [LARGE SCALE GENOMIC DNA]</scope>
    <source>
        <strain evidence="2 3">DSM 45622</strain>
    </source>
</reference>
<dbReference type="GO" id="GO:0004519">
    <property type="term" value="F:endonuclease activity"/>
    <property type="evidence" value="ECO:0007669"/>
    <property type="project" value="UniProtKB-KW"/>
</dbReference>
<evidence type="ECO:0000259" key="1">
    <source>
        <dbReference type="Pfam" id="PF03372"/>
    </source>
</evidence>
<name>A0A4Q7NQ58_9ACTN</name>
<dbReference type="PANTHER" id="PTHR14859:SF15">
    <property type="entry name" value="ENDONUCLEASE_EXONUCLEASE_PHOSPHATASE DOMAIN-CONTAINING PROTEIN"/>
    <property type="match status" value="1"/>
</dbReference>
<dbReference type="GO" id="GO:0016020">
    <property type="term" value="C:membrane"/>
    <property type="evidence" value="ECO:0007669"/>
    <property type="project" value="GOC"/>
</dbReference>
<keyword evidence="2" id="KW-0269">Exonuclease</keyword>
<dbReference type="Pfam" id="PF03372">
    <property type="entry name" value="Exo_endo_phos"/>
    <property type="match status" value="1"/>
</dbReference>
<keyword evidence="2" id="KW-0378">Hydrolase</keyword>
<organism evidence="2 3">
    <name type="scientific">Motilibacter rhizosphaerae</name>
    <dbReference type="NCBI Taxonomy" id="598652"/>
    <lineage>
        <taxon>Bacteria</taxon>
        <taxon>Bacillati</taxon>
        <taxon>Actinomycetota</taxon>
        <taxon>Actinomycetes</taxon>
        <taxon>Motilibacterales</taxon>
        <taxon>Motilibacteraceae</taxon>
        <taxon>Motilibacter</taxon>
    </lineage>
</organism>
<dbReference type="GO" id="GO:0004527">
    <property type="term" value="F:exonuclease activity"/>
    <property type="evidence" value="ECO:0007669"/>
    <property type="project" value="UniProtKB-KW"/>
</dbReference>
<dbReference type="InterPro" id="IPR036691">
    <property type="entry name" value="Endo/exonu/phosph_ase_sf"/>
</dbReference>
<evidence type="ECO:0000313" key="3">
    <source>
        <dbReference type="Proteomes" id="UP000293638"/>
    </source>
</evidence>
<keyword evidence="2" id="KW-0540">Nuclease</keyword>
<dbReference type="GO" id="GO:0006506">
    <property type="term" value="P:GPI anchor biosynthetic process"/>
    <property type="evidence" value="ECO:0007669"/>
    <property type="project" value="TreeGrafter"/>
</dbReference>
<sequence>MRIATFNLLSGRAMGSEDADPEQLRRAVRTLDADVLALQEVDRHQERSGGVDQTALVAEAVGARAWRFVPALVGTPGGTWRAAGPADEECDGVGSHEPAAYGIALVSRLPVISWKVVRLRPVPVVTPLRLGHPGERKRLVWVRDEPRTAVVAVVEGPDGPVTVANTHLSFVPRWNVAQLRRLVGALEDEPRPQVLVGDLNMPAGLPRWLCREWRQLVSERTWPAHTPRVQLDHVLGRGGVPDGATGYAVELELSDHRALVVDVPDGVGAGADHGVRLTGHAGG</sequence>
<dbReference type="InterPro" id="IPR005135">
    <property type="entry name" value="Endo/exonuclease/phosphatase"/>
</dbReference>
<protein>
    <submittedName>
        <fullName evidence="2">Endonuclease/exonuclease/phosphatase family metal-dependent hydrolase</fullName>
    </submittedName>
</protein>
<feature type="domain" description="Endonuclease/exonuclease/phosphatase" evidence="1">
    <location>
        <begin position="4"/>
        <end position="256"/>
    </location>
</feature>
<comment type="caution">
    <text evidence="2">The sequence shown here is derived from an EMBL/GenBank/DDBJ whole genome shotgun (WGS) entry which is preliminary data.</text>
</comment>
<keyword evidence="2" id="KW-0255">Endonuclease</keyword>
<dbReference type="PANTHER" id="PTHR14859">
    <property type="entry name" value="CALCOFLUOR WHITE HYPERSENSITIVE PROTEIN PRECURSOR"/>
    <property type="match status" value="1"/>
</dbReference>
<keyword evidence="3" id="KW-1185">Reference proteome</keyword>
<proteinExistence type="predicted"/>